<dbReference type="AlphaFoldDB" id="A0A1H6J178"/>
<keyword evidence="2" id="KW-0812">Transmembrane</keyword>
<accession>A0A1H6J178</accession>
<sequence>MDSATDGSPDPAIERVRRELVRLGRDESSAPEVPPEVTARIGSALRNAPAHSARTPLPRAKIIALGVGLVAVVLAALIGVAMLARTPSSPFSDQGPTAERITVSRTTTPGWSTTP</sequence>
<evidence type="ECO:0000313" key="3">
    <source>
        <dbReference type="EMBL" id="SEH55588.1"/>
    </source>
</evidence>
<evidence type="ECO:0008006" key="5">
    <source>
        <dbReference type="Google" id="ProtNLM"/>
    </source>
</evidence>
<evidence type="ECO:0000256" key="2">
    <source>
        <dbReference type="SAM" id="Phobius"/>
    </source>
</evidence>
<protein>
    <recommendedName>
        <fullName evidence="5">DUF3040 domain-containing protein</fullName>
    </recommendedName>
</protein>
<gene>
    <name evidence="3" type="ORF">SAMN04489835_1370</name>
</gene>
<organism evidence="3 4">
    <name type="scientific">Mycolicibacterium rutilum</name>
    <name type="common">Mycobacterium rutilum</name>
    <dbReference type="NCBI Taxonomy" id="370526"/>
    <lineage>
        <taxon>Bacteria</taxon>
        <taxon>Bacillati</taxon>
        <taxon>Actinomycetota</taxon>
        <taxon>Actinomycetes</taxon>
        <taxon>Mycobacteriales</taxon>
        <taxon>Mycobacteriaceae</taxon>
        <taxon>Mycolicibacterium</taxon>
    </lineage>
</organism>
<feature type="region of interest" description="Disordered" evidence="1">
    <location>
        <begin position="86"/>
        <end position="115"/>
    </location>
</feature>
<feature type="compositionally biased region" description="Polar residues" evidence="1">
    <location>
        <begin position="103"/>
        <end position="115"/>
    </location>
</feature>
<feature type="compositionally biased region" description="Polar residues" evidence="1">
    <location>
        <begin position="86"/>
        <end position="95"/>
    </location>
</feature>
<keyword evidence="2" id="KW-1133">Transmembrane helix</keyword>
<dbReference type="STRING" id="370526.SAMN04489835_1370"/>
<proteinExistence type="predicted"/>
<dbReference type="RefSeq" id="WP_083406514.1">
    <property type="nucleotide sequence ID" value="NZ_LT629971.1"/>
</dbReference>
<evidence type="ECO:0000313" key="4">
    <source>
        <dbReference type="Proteomes" id="UP000182915"/>
    </source>
</evidence>
<name>A0A1H6J178_MYCRU</name>
<dbReference type="EMBL" id="LT629971">
    <property type="protein sequence ID" value="SEH55588.1"/>
    <property type="molecule type" value="Genomic_DNA"/>
</dbReference>
<evidence type="ECO:0000256" key="1">
    <source>
        <dbReference type="SAM" id="MobiDB-lite"/>
    </source>
</evidence>
<keyword evidence="4" id="KW-1185">Reference proteome</keyword>
<keyword evidence="2" id="KW-0472">Membrane</keyword>
<feature type="transmembrane region" description="Helical" evidence="2">
    <location>
        <begin position="62"/>
        <end position="84"/>
    </location>
</feature>
<reference evidence="4" key="1">
    <citation type="submission" date="2016-10" db="EMBL/GenBank/DDBJ databases">
        <authorList>
            <person name="Varghese N."/>
            <person name="Submissions S."/>
        </authorList>
    </citation>
    <scope>NUCLEOTIDE SEQUENCE [LARGE SCALE GENOMIC DNA]</scope>
    <source>
        <strain evidence="4">DSM 45405</strain>
    </source>
</reference>
<dbReference type="Proteomes" id="UP000182915">
    <property type="component" value="Chromosome I"/>
</dbReference>
<dbReference type="OrthoDB" id="4762032at2"/>